<evidence type="ECO:0000259" key="1">
    <source>
        <dbReference type="SMART" id="SM00731"/>
    </source>
</evidence>
<dbReference type="Pfam" id="PF17283">
    <property type="entry name" value="Zn_ribbon_SprT"/>
    <property type="match status" value="1"/>
</dbReference>
<feature type="domain" description="SprT-like" evidence="1">
    <location>
        <begin position="4"/>
        <end position="149"/>
    </location>
</feature>
<keyword evidence="3" id="KW-1185">Reference proteome</keyword>
<evidence type="ECO:0000313" key="2">
    <source>
        <dbReference type="EMBL" id="WOV87079.1"/>
    </source>
</evidence>
<accession>A0ABZ0L6T2</accession>
<protein>
    <submittedName>
        <fullName evidence="2">SprT family protein</fullName>
    </submittedName>
</protein>
<dbReference type="Proteomes" id="UP001303902">
    <property type="component" value="Chromosome"/>
</dbReference>
<dbReference type="NCBIfam" id="NF003339">
    <property type="entry name" value="PRK04351.1"/>
    <property type="match status" value="1"/>
</dbReference>
<name>A0ABZ0L6T2_9BACL</name>
<dbReference type="EMBL" id="CP129118">
    <property type="protein sequence ID" value="WOV87079.1"/>
    <property type="molecule type" value="Genomic_DNA"/>
</dbReference>
<organism evidence="2 3">
    <name type="scientific">Sporosarcina oncorhynchi</name>
    <dbReference type="NCBI Taxonomy" id="3056444"/>
    <lineage>
        <taxon>Bacteria</taxon>
        <taxon>Bacillati</taxon>
        <taxon>Bacillota</taxon>
        <taxon>Bacilli</taxon>
        <taxon>Bacillales</taxon>
        <taxon>Caryophanaceae</taxon>
        <taxon>Sporosarcina</taxon>
    </lineage>
</organism>
<dbReference type="Gene3D" id="3.30.2010.10">
    <property type="entry name" value="Metalloproteases ('zincins'), catalytic domain"/>
    <property type="match status" value="1"/>
</dbReference>
<dbReference type="InterPro" id="IPR035240">
    <property type="entry name" value="SprT_Zn_ribbon"/>
</dbReference>
<sequence length="150" mass="17776">MDTAALQQLVEQLSNECFGKPFKHQALFNTRLRTTGGRYKLRDGSIEINPTVLLLYDMDELKGIIKHELCHYHLHQEGKGYRHGDADFKKLLKETNSPRFCKPLMDNRQTSRQIHHYKCTSCNLEYKRRRRMDVKKYRCGKCRGEIVFIQ</sequence>
<proteinExistence type="predicted"/>
<dbReference type="SMART" id="SM00731">
    <property type="entry name" value="SprT"/>
    <property type="match status" value="1"/>
</dbReference>
<dbReference type="RefSeq" id="WP_317966840.1">
    <property type="nucleotide sequence ID" value="NZ_CP129118.1"/>
</dbReference>
<gene>
    <name evidence="2" type="ORF">QWT69_14620</name>
</gene>
<reference evidence="2 3" key="1">
    <citation type="submission" date="2023-06" db="EMBL/GenBank/DDBJ databases">
        <title>Sporosarcina sp. nov., isolated from Korean tranditional fermented seafood 'Jeotgal'.</title>
        <authorList>
            <person name="Yang A.I."/>
            <person name="Shin N.-R."/>
        </authorList>
    </citation>
    <scope>NUCLEOTIDE SEQUENCE [LARGE SCALE GENOMIC DNA]</scope>
    <source>
        <strain evidence="2 3">T2O-4</strain>
    </source>
</reference>
<evidence type="ECO:0000313" key="3">
    <source>
        <dbReference type="Proteomes" id="UP001303902"/>
    </source>
</evidence>
<dbReference type="InterPro" id="IPR006640">
    <property type="entry name" value="SprT-like_domain"/>
</dbReference>
<dbReference type="Pfam" id="PF10263">
    <property type="entry name" value="SprT-like"/>
    <property type="match status" value="1"/>
</dbReference>